<dbReference type="Proteomes" id="UP000245812">
    <property type="component" value="Unassembled WGS sequence"/>
</dbReference>
<protein>
    <submittedName>
        <fullName evidence="8">Glucose-6-phosphate-specific signal transduction histidine kinase</fullName>
    </submittedName>
</protein>
<dbReference type="Pfam" id="PF05231">
    <property type="entry name" value="MASE1"/>
    <property type="match status" value="1"/>
</dbReference>
<keyword evidence="3 6" id="KW-0812">Transmembrane</keyword>
<dbReference type="EMBL" id="QGHC01000020">
    <property type="protein sequence ID" value="PWK81586.1"/>
    <property type="molecule type" value="Genomic_DNA"/>
</dbReference>
<feature type="transmembrane region" description="Helical" evidence="6">
    <location>
        <begin position="196"/>
        <end position="216"/>
    </location>
</feature>
<reference evidence="8 9" key="1">
    <citation type="submission" date="2018-05" db="EMBL/GenBank/DDBJ databases">
        <title>Genomic Encyclopedia of Type Strains, Phase IV (KMG-IV): sequencing the most valuable type-strain genomes for metagenomic binning, comparative biology and taxonomic classification.</title>
        <authorList>
            <person name="Goeker M."/>
        </authorList>
    </citation>
    <scope>NUCLEOTIDE SEQUENCE [LARGE SCALE GENOMIC DNA]</scope>
    <source>
        <strain evidence="8 9">DSM 14263</strain>
    </source>
</reference>
<evidence type="ECO:0000313" key="9">
    <source>
        <dbReference type="Proteomes" id="UP000245812"/>
    </source>
</evidence>
<keyword evidence="8" id="KW-0808">Transferase</keyword>
<keyword evidence="9" id="KW-1185">Reference proteome</keyword>
<dbReference type="AlphaFoldDB" id="A0A316I2F2"/>
<keyword evidence="5 6" id="KW-0472">Membrane</keyword>
<dbReference type="GO" id="GO:0016301">
    <property type="term" value="F:kinase activity"/>
    <property type="evidence" value="ECO:0007669"/>
    <property type="project" value="UniProtKB-KW"/>
</dbReference>
<comment type="caution">
    <text evidence="8">The sequence shown here is derived from an EMBL/GenBank/DDBJ whole genome shotgun (WGS) entry which is preliminary data.</text>
</comment>
<keyword evidence="8" id="KW-0418">Kinase</keyword>
<keyword evidence="4 6" id="KW-1133">Transmembrane helix</keyword>
<organism evidence="8 9">
    <name type="scientific">Fulvimonas soli</name>
    <dbReference type="NCBI Taxonomy" id="155197"/>
    <lineage>
        <taxon>Bacteria</taxon>
        <taxon>Pseudomonadati</taxon>
        <taxon>Pseudomonadota</taxon>
        <taxon>Gammaproteobacteria</taxon>
        <taxon>Lysobacterales</taxon>
        <taxon>Rhodanobacteraceae</taxon>
        <taxon>Fulvimonas</taxon>
    </lineage>
</organism>
<evidence type="ECO:0000313" key="8">
    <source>
        <dbReference type="EMBL" id="PWK81586.1"/>
    </source>
</evidence>
<dbReference type="InterPro" id="IPR007895">
    <property type="entry name" value="MASE1"/>
</dbReference>
<gene>
    <name evidence="8" type="ORF">C7456_12035</name>
</gene>
<proteinExistence type="predicted"/>
<dbReference type="RefSeq" id="WP_109724815.1">
    <property type="nucleotide sequence ID" value="NZ_MSZV01000126.1"/>
</dbReference>
<accession>A0A316I2F2</accession>
<name>A0A316I2F2_9GAMM</name>
<dbReference type="OrthoDB" id="5929525at2"/>
<evidence type="ECO:0000256" key="6">
    <source>
        <dbReference type="SAM" id="Phobius"/>
    </source>
</evidence>
<feature type="transmembrane region" description="Helical" evidence="6">
    <location>
        <begin position="78"/>
        <end position="99"/>
    </location>
</feature>
<evidence type="ECO:0000256" key="4">
    <source>
        <dbReference type="ARBA" id="ARBA00022989"/>
    </source>
</evidence>
<feature type="transmembrane region" description="Helical" evidence="6">
    <location>
        <begin position="6"/>
        <end position="27"/>
    </location>
</feature>
<dbReference type="GO" id="GO:0005886">
    <property type="term" value="C:plasma membrane"/>
    <property type="evidence" value="ECO:0007669"/>
    <property type="project" value="UniProtKB-SubCell"/>
</dbReference>
<keyword evidence="2" id="KW-1003">Cell membrane</keyword>
<evidence type="ECO:0000256" key="1">
    <source>
        <dbReference type="ARBA" id="ARBA00004651"/>
    </source>
</evidence>
<evidence type="ECO:0000256" key="5">
    <source>
        <dbReference type="ARBA" id="ARBA00023136"/>
    </source>
</evidence>
<feature type="domain" description="MASE1" evidence="7">
    <location>
        <begin position="15"/>
        <end position="290"/>
    </location>
</feature>
<feature type="transmembrane region" description="Helical" evidence="6">
    <location>
        <begin position="154"/>
        <end position="175"/>
    </location>
</feature>
<evidence type="ECO:0000259" key="7">
    <source>
        <dbReference type="Pfam" id="PF05231"/>
    </source>
</evidence>
<feature type="transmembrane region" description="Helical" evidence="6">
    <location>
        <begin position="111"/>
        <end position="134"/>
    </location>
</feature>
<feature type="transmembrane region" description="Helical" evidence="6">
    <location>
        <begin position="271"/>
        <end position="292"/>
    </location>
</feature>
<feature type="transmembrane region" description="Helical" evidence="6">
    <location>
        <begin position="246"/>
        <end position="265"/>
    </location>
</feature>
<sequence>MRKGAGSSVWLRHLAVAAAYAAAFALLREISFSHWVLFAGLRLGALLLVPYRYWPALLAGELVPLGYTSLNCLPEFGWLWSVLILVPPIGLAMPVVWVCRERLPLFSAQDGVDMGVLLLCALLVSIVWTAMNLGTMAVTPIPAGYPPLSYTVLASRWFLGNYLGVLTVVPLALLVRQELAVTPWRQLWARLSESRLFLESVSLLLPSLALLVWLGLVATADMRQVARMAMFLPVAGLALRHGWRGAAVGGTAASIAVVLTMPAKYDHGTLLGQVFIAFTITTMLLLGARIAALLQRERQERVDARLALALAQRNVHLNELQLQQTSFALEQIRETVQSTYGQMMARLRHSLPSTDERNYHRQAVVAQEQMYRLADSLYPQVWRERGLPGALREGAMARMLSEAGIAYWCDFRGSGLGRLSSTVLIALYRLACEAVAYLCSRRNVSELRVRVRCGVSNGRCWAVLCIDSHANVERLGRIRWEELQPRLSRTTGGMGLEAIRDRAEIFEGKVHARPLRDGQRISILLVDPG</sequence>
<feature type="transmembrane region" description="Helical" evidence="6">
    <location>
        <begin position="34"/>
        <end position="54"/>
    </location>
</feature>
<evidence type="ECO:0000256" key="3">
    <source>
        <dbReference type="ARBA" id="ARBA00022692"/>
    </source>
</evidence>
<comment type="subcellular location">
    <subcellularLocation>
        <location evidence="1">Cell membrane</location>
        <topology evidence="1">Multi-pass membrane protein</topology>
    </subcellularLocation>
</comment>
<evidence type="ECO:0000256" key="2">
    <source>
        <dbReference type="ARBA" id="ARBA00022475"/>
    </source>
</evidence>